<evidence type="ECO:0000256" key="1">
    <source>
        <dbReference type="ARBA" id="ARBA00023015"/>
    </source>
</evidence>
<dbReference type="PANTHER" id="PTHR35790:SF4">
    <property type="entry name" value="HTH-TYPE TRANSCRIPTIONAL REGULATOR PCHR"/>
    <property type="match status" value="1"/>
</dbReference>
<dbReference type="InterPro" id="IPR052067">
    <property type="entry name" value="Metal_resp_HTH_trans_reg"/>
</dbReference>
<feature type="domain" description="HTH marR-type" evidence="4">
    <location>
        <begin position="10"/>
        <end position="143"/>
    </location>
</feature>
<organism evidence="5 6">
    <name type="scientific">Pigmentiphaga kullae</name>
    <dbReference type="NCBI Taxonomy" id="151784"/>
    <lineage>
        <taxon>Bacteria</taxon>
        <taxon>Pseudomonadati</taxon>
        <taxon>Pseudomonadota</taxon>
        <taxon>Betaproteobacteria</taxon>
        <taxon>Burkholderiales</taxon>
        <taxon>Alcaligenaceae</taxon>
        <taxon>Pigmentiphaga</taxon>
    </lineage>
</organism>
<dbReference type="Proteomes" id="UP000292445">
    <property type="component" value="Unassembled WGS sequence"/>
</dbReference>
<comment type="caution">
    <text evidence="5">The sequence shown here is derived from an EMBL/GenBank/DDBJ whole genome shotgun (WGS) entry which is preliminary data.</text>
</comment>
<reference evidence="5 6" key="1">
    <citation type="submission" date="2019-02" db="EMBL/GenBank/DDBJ databases">
        <title>Genomic Encyclopedia of Type Strains, Phase IV (KMG-IV): sequencing the most valuable type-strain genomes for metagenomic binning, comparative biology and taxonomic classification.</title>
        <authorList>
            <person name="Goeker M."/>
        </authorList>
    </citation>
    <scope>NUCLEOTIDE SEQUENCE [LARGE SCALE GENOMIC DNA]</scope>
    <source>
        <strain evidence="5 6">K24</strain>
    </source>
</reference>
<protein>
    <submittedName>
        <fullName evidence="5">MarR family transcriptional regulator</fullName>
    </submittedName>
</protein>
<evidence type="ECO:0000313" key="6">
    <source>
        <dbReference type="Proteomes" id="UP000292445"/>
    </source>
</evidence>
<dbReference type="PROSITE" id="PS50995">
    <property type="entry name" value="HTH_MARR_2"/>
    <property type="match status" value="1"/>
</dbReference>
<evidence type="ECO:0000256" key="3">
    <source>
        <dbReference type="ARBA" id="ARBA00023163"/>
    </source>
</evidence>
<dbReference type="RefSeq" id="WP_130360064.1">
    <property type="nucleotide sequence ID" value="NZ_SGXC01000002.1"/>
</dbReference>
<dbReference type="GO" id="GO:0003700">
    <property type="term" value="F:DNA-binding transcription factor activity"/>
    <property type="evidence" value="ECO:0007669"/>
    <property type="project" value="InterPro"/>
</dbReference>
<dbReference type="PANTHER" id="PTHR35790">
    <property type="entry name" value="HTH-TYPE TRANSCRIPTIONAL REGULATOR PCHR"/>
    <property type="match status" value="1"/>
</dbReference>
<dbReference type="InterPro" id="IPR036390">
    <property type="entry name" value="WH_DNA-bd_sf"/>
</dbReference>
<sequence length="158" mass="17835">MTRPVPANLKELFSYRLNRLAFVSSRIAARVNESQYELGSRDWRIVGLLGAFAPLSLNALAHEANIDKSQASRSVAELIERGLVKRGADESDGRGVRLDLTPQGRALYRKVFPKAIDRNEKMLSVLTDEEREVLERAIDKLTEHTIGLLEELKPPRTR</sequence>
<gene>
    <name evidence="5" type="ORF">EV675_4565</name>
</gene>
<evidence type="ECO:0000259" key="4">
    <source>
        <dbReference type="PROSITE" id="PS50995"/>
    </source>
</evidence>
<keyword evidence="3" id="KW-0804">Transcription</keyword>
<dbReference type="SUPFAM" id="SSF46785">
    <property type="entry name" value="Winged helix' DNA-binding domain"/>
    <property type="match status" value="1"/>
</dbReference>
<accession>A0A4V2F3C7</accession>
<dbReference type="AlphaFoldDB" id="A0A4V2F3C7"/>
<dbReference type="PROSITE" id="PS01117">
    <property type="entry name" value="HTH_MARR_1"/>
    <property type="match status" value="1"/>
</dbReference>
<dbReference type="InterPro" id="IPR036388">
    <property type="entry name" value="WH-like_DNA-bd_sf"/>
</dbReference>
<dbReference type="Gene3D" id="1.10.10.10">
    <property type="entry name" value="Winged helix-like DNA-binding domain superfamily/Winged helix DNA-binding domain"/>
    <property type="match status" value="1"/>
</dbReference>
<keyword evidence="2" id="KW-0238">DNA-binding</keyword>
<proteinExistence type="predicted"/>
<dbReference type="PRINTS" id="PR00598">
    <property type="entry name" value="HTHMARR"/>
</dbReference>
<keyword evidence="1" id="KW-0805">Transcription regulation</keyword>
<dbReference type="InterPro" id="IPR023187">
    <property type="entry name" value="Tscrpt_reg_MarR-type_CS"/>
</dbReference>
<dbReference type="OrthoDB" id="8682420at2"/>
<name>A0A4V2F3C7_9BURK</name>
<dbReference type="SMART" id="SM00347">
    <property type="entry name" value="HTH_MARR"/>
    <property type="match status" value="1"/>
</dbReference>
<dbReference type="InterPro" id="IPR000835">
    <property type="entry name" value="HTH_MarR-typ"/>
</dbReference>
<dbReference type="GO" id="GO:0003677">
    <property type="term" value="F:DNA binding"/>
    <property type="evidence" value="ECO:0007669"/>
    <property type="project" value="UniProtKB-KW"/>
</dbReference>
<evidence type="ECO:0000256" key="2">
    <source>
        <dbReference type="ARBA" id="ARBA00023125"/>
    </source>
</evidence>
<keyword evidence="6" id="KW-1185">Reference proteome</keyword>
<evidence type="ECO:0000313" key="5">
    <source>
        <dbReference type="EMBL" id="RZS81934.1"/>
    </source>
</evidence>
<dbReference type="EMBL" id="SGXC01000002">
    <property type="protein sequence ID" value="RZS81934.1"/>
    <property type="molecule type" value="Genomic_DNA"/>
</dbReference>
<dbReference type="Pfam" id="PF12802">
    <property type="entry name" value="MarR_2"/>
    <property type="match status" value="1"/>
</dbReference>